<keyword evidence="1" id="KW-0732">Signal</keyword>
<feature type="chain" id="PRO_5013140315" description="Secreted peptide" evidence="1">
    <location>
        <begin position="18"/>
        <end position="72"/>
    </location>
</feature>
<dbReference type="VEuPathDB" id="FungiDB:BCV72DRAFT_236617"/>
<protein>
    <recommendedName>
        <fullName evidence="3">Secreted peptide</fullName>
    </recommendedName>
</protein>
<feature type="signal peptide" evidence="1">
    <location>
        <begin position="1"/>
        <end position="17"/>
    </location>
</feature>
<evidence type="ECO:0000313" key="2">
    <source>
        <dbReference type="EMBL" id="ORE01334.1"/>
    </source>
</evidence>
<gene>
    <name evidence="2" type="ORF">BCV72DRAFT_236617</name>
</gene>
<dbReference type="AlphaFoldDB" id="A0A1X0QNL4"/>
<sequence length="72" mass="7995">MFLLLLHLLLLLVPLLRLPLLLPPLLFLAPSLPRPPTPVHAKFPGVLCTRLLPAVFIAKHKLMAHLTALIVQ</sequence>
<organism evidence="2">
    <name type="scientific">Rhizopus microsporus var. microsporus</name>
    <dbReference type="NCBI Taxonomy" id="86635"/>
    <lineage>
        <taxon>Eukaryota</taxon>
        <taxon>Fungi</taxon>
        <taxon>Fungi incertae sedis</taxon>
        <taxon>Mucoromycota</taxon>
        <taxon>Mucoromycotina</taxon>
        <taxon>Mucoromycetes</taxon>
        <taxon>Mucorales</taxon>
        <taxon>Mucorineae</taxon>
        <taxon>Rhizopodaceae</taxon>
        <taxon>Rhizopus</taxon>
    </lineage>
</organism>
<evidence type="ECO:0000256" key="1">
    <source>
        <dbReference type="SAM" id="SignalP"/>
    </source>
</evidence>
<proteinExistence type="predicted"/>
<dbReference type="EMBL" id="KV922149">
    <property type="protein sequence ID" value="ORE01334.1"/>
    <property type="molecule type" value="Genomic_DNA"/>
</dbReference>
<evidence type="ECO:0008006" key="3">
    <source>
        <dbReference type="Google" id="ProtNLM"/>
    </source>
</evidence>
<reference evidence="2" key="1">
    <citation type="journal article" date="2016" name="Proc. Natl. Acad. Sci. U.S.A.">
        <title>Lipid metabolic changes in an early divergent fungus govern the establishment of a mutualistic symbiosis with endobacteria.</title>
        <authorList>
            <person name="Lastovetsky O.A."/>
            <person name="Gaspar M.L."/>
            <person name="Mondo S.J."/>
            <person name="LaButti K.M."/>
            <person name="Sandor L."/>
            <person name="Grigoriev I.V."/>
            <person name="Henry S.A."/>
            <person name="Pawlowska T.E."/>
        </authorList>
    </citation>
    <scope>NUCLEOTIDE SEQUENCE [LARGE SCALE GENOMIC DNA]</scope>
    <source>
        <strain evidence="2">ATCC 52814</strain>
    </source>
</reference>
<dbReference type="Proteomes" id="UP000242414">
    <property type="component" value="Unassembled WGS sequence"/>
</dbReference>
<name>A0A1X0QNL4_RHIZD</name>
<accession>A0A1X0QNL4</accession>